<evidence type="ECO:0000256" key="1">
    <source>
        <dbReference type="SAM" id="Phobius"/>
    </source>
</evidence>
<keyword evidence="1" id="KW-0812">Transmembrane</keyword>
<comment type="caution">
    <text evidence="2">The sequence shown here is derived from an EMBL/GenBank/DDBJ whole genome shotgun (WGS) entry which is preliminary data.</text>
</comment>
<accession>A0AAE0QXX8</accession>
<dbReference type="Proteomes" id="UP001274896">
    <property type="component" value="Unassembled WGS sequence"/>
</dbReference>
<evidence type="ECO:0000313" key="2">
    <source>
        <dbReference type="EMBL" id="KAK3535373.1"/>
    </source>
</evidence>
<gene>
    <name evidence="2" type="ORF">QTP70_011129</name>
</gene>
<keyword evidence="1" id="KW-0472">Membrane</keyword>
<reference evidence="2" key="1">
    <citation type="submission" date="2023-06" db="EMBL/GenBank/DDBJ databases">
        <title>Male Hemibagrus guttatus genome.</title>
        <authorList>
            <person name="Bian C."/>
        </authorList>
    </citation>
    <scope>NUCLEOTIDE SEQUENCE</scope>
    <source>
        <strain evidence="2">Male_cb2023</strain>
        <tissue evidence="2">Muscle</tissue>
    </source>
</reference>
<feature type="transmembrane region" description="Helical" evidence="1">
    <location>
        <begin position="125"/>
        <end position="143"/>
    </location>
</feature>
<organism evidence="2 3">
    <name type="scientific">Hemibagrus guttatus</name>
    <dbReference type="NCBI Taxonomy" id="175788"/>
    <lineage>
        <taxon>Eukaryota</taxon>
        <taxon>Metazoa</taxon>
        <taxon>Chordata</taxon>
        <taxon>Craniata</taxon>
        <taxon>Vertebrata</taxon>
        <taxon>Euteleostomi</taxon>
        <taxon>Actinopterygii</taxon>
        <taxon>Neopterygii</taxon>
        <taxon>Teleostei</taxon>
        <taxon>Ostariophysi</taxon>
        <taxon>Siluriformes</taxon>
        <taxon>Bagridae</taxon>
        <taxon>Hemibagrus</taxon>
    </lineage>
</organism>
<proteinExistence type="predicted"/>
<keyword evidence="3" id="KW-1185">Reference proteome</keyword>
<evidence type="ECO:0000313" key="3">
    <source>
        <dbReference type="Proteomes" id="UP001274896"/>
    </source>
</evidence>
<dbReference type="EMBL" id="JAUCMX010000009">
    <property type="protein sequence ID" value="KAK3535373.1"/>
    <property type="molecule type" value="Genomic_DNA"/>
</dbReference>
<keyword evidence="1" id="KW-1133">Transmembrane helix</keyword>
<dbReference type="AlphaFoldDB" id="A0AAE0QXX8"/>
<protein>
    <submittedName>
        <fullName evidence="2">Uncharacterized protein</fullName>
    </submittedName>
</protein>
<sequence>MSTKRSGHSKASGKKLVPLHGKATSADVEAAKKYPETFGTIIEERGQLFIIVFTQVTYLNWFSKYLNYCAEKMSIGYATTHEVSIHPLSIPAYPSYSCSYSCSCSYSYSYSCNISVVVIQCRKFVIYRFFCSVKYVVVLYIVVV</sequence>
<name>A0AAE0QXX8_9TELE</name>